<keyword evidence="5" id="KW-0862">Zinc</keyword>
<dbReference type="Gene3D" id="1.10.472.10">
    <property type="entry name" value="Cyclin-like"/>
    <property type="match status" value="2"/>
</dbReference>
<evidence type="ECO:0000313" key="13">
    <source>
        <dbReference type="Proteomes" id="UP000738325"/>
    </source>
</evidence>
<evidence type="ECO:0000256" key="9">
    <source>
        <dbReference type="PROSITE-ProRule" id="PRU00469"/>
    </source>
</evidence>
<evidence type="ECO:0000256" key="2">
    <source>
        <dbReference type="ARBA" id="ARBA00010857"/>
    </source>
</evidence>
<feature type="compositionally biased region" description="Low complexity" evidence="10">
    <location>
        <begin position="1"/>
        <end position="29"/>
    </location>
</feature>
<evidence type="ECO:0000256" key="10">
    <source>
        <dbReference type="SAM" id="MobiDB-lite"/>
    </source>
</evidence>
<comment type="similarity">
    <text evidence="2">Belongs to the TFIIB family.</text>
</comment>
<dbReference type="PROSITE" id="PS51134">
    <property type="entry name" value="ZF_TFIIB"/>
    <property type="match status" value="1"/>
</dbReference>
<feature type="region of interest" description="Disordered" evidence="10">
    <location>
        <begin position="1"/>
        <end position="36"/>
    </location>
</feature>
<dbReference type="PANTHER" id="PTHR11618:SF4">
    <property type="entry name" value="TRANSCRIPTION FACTOR IIIB 90 KDA SUBUNIT"/>
    <property type="match status" value="1"/>
</dbReference>
<dbReference type="InterPro" id="IPR000812">
    <property type="entry name" value="TFIIB"/>
</dbReference>
<dbReference type="GO" id="GO:0000995">
    <property type="term" value="F:RNA polymerase III general transcription initiation factor activity"/>
    <property type="evidence" value="ECO:0007669"/>
    <property type="project" value="TreeGrafter"/>
</dbReference>
<evidence type="ECO:0000256" key="8">
    <source>
        <dbReference type="ARBA" id="ARBA00023242"/>
    </source>
</evidence>
<dbReference type="GO" id="GO:0008270">
    <property type="term" value="F:zinc ion binding"/>
    <property type="evidence" value="ECO:0007669"/>
    <property type="project" value="UniProtKB-KW"/>
</dbReference>
<comment type="caution">
    <text evidence="12">The sequence shown here is derived from an EMBL/GenBank/DDBJ whole genome shotgun (WGS) entry which is preliminary data.</text>
</comment>
<accession>A0A9P6UX62</accession>
<evidence type="ECO:0000256" key="7">
    <source>
        <dbReference type="ARBA" id="ARBA00023163"/>
    </source>
</evidence>
<sequence>MQPVLSTNTLTIPNSITSSSSPSSSSTGDSDSKQQCPACGQPTVGVEYAIGSIVCHNCGLVLSETVFERVDSGLSLSFHTQGLVAVDRIGRPRFVRPQARSIGHTAFSRSDMRRVYRAKRIRQVHEYLTAACSPNNLQSTDLRRAYYLWKQCMGTLRLQFWDPAARAALACLYIASKESRRGISLIEIALRAEISPFKLGATYKLVKATLLENHHINPDNPCFSIEEDPWVMLERILHIGSQHSVQQGAMDRLPDQIRDAFGLHLGQEQRSLCLRHLFSTSQKCMTIAVDSGLATGRQPPALVAACLVVAVEIQLLLAKPCEELLEFAAITFSCSVKNLRTRYRELQQCMLVWARRLPFVKDAGNIKGPKLIYHLEDVVKYFGHLNKQNRQLWAVLDAPESALSDGEDDVGKNEAGLTEGDDAFTWESENDDDRNTDWDKVNQEETSSTVRFTRIDPPSYIANRAREKQNLDVVDAAKLANKNPQSLLPLSDDNRMHQRIEWTRRLLQLGTRTEHELAEATDNALDYWMRSDFAKLSSTPRSQQQLNSVHLTAEDLNEEEARRYLRAPSEIDAIQRVRTEEYLWTEAMSRRATAKITKAADAKMKRSPSVQDSSLPLPPPKRVRSSKLNLDALSDDESHEQKQDEDGTAGATGGKGRRNMRDELWSDWSEEVPSSEWSDKHNRPKEEDEEEAEEEDANDSSLDDQDVFDGIQSDNDYDWYD</sequence>
<dbReference type="SUPFAM" id="SSF47954">
    <property type="entry name" value="Cyclin-like"/>
    <property type="match status" value="1"/>
</dbReference>
<evidence type="ECO:0000256" key="1">
    <source>
        <dbReference type="ARBA" id="ARBA00004123"/>
    </source>
</evidence>
<keyword evidence="3" id="KW-0479">Metal-binding</keyword>
<proteinExistence type="inferred from homology"/>
<dbReference type="Proteomes" id="UP000738325">
    <property type="component" value="Unassembled WGS sequence"/>
</dbReference>
<dbReference type="EMBL" id="JAAAIP010000180">
    <property type="protein sequence ID" value="KAG0323667.1"/>
    <property type="molecule type" value="Genomic_DNA"/>
</dbReference>
<feature type="compositionally biased region" description="Basic and acidic residues" evidence="10">
    <location>
        <begin position="433"/>
        <end position="443"/>
    </location>
</feature>
<dbReference type="GO" id="GO:0097550">
    <property type="term" value="C:transcription preinitiation complex"/>
    <property type="evidence" value="ECO:0007669"/>
    <property type="project" value="TreeGrafter"/>
</dbReference>
<feature type="domain" description="TFIIB-type" evidence="11">
    <location>
        <begin position="32"/>
        <end position="63"/>
    </location>
</feature>
<evidence type="ECO:0000256" key="6">
    <source>
        <dbReference type="ARBA" id="ARBA00023015"/>
    </source>
</evidence>
<protein>
    <recommendedName>
        <fullName evidence="11">TFIIB-type domain-containing protein</fullName>
    </recommendedName>
</protein>
<gene>
    <name evidence="12" type="ORF">BGZ99_002607</name>
</gene>
<dbReference type="AlphaFoldDB" id="A0A9P6UX62"/>
<keyword evidence="4 9" id="KW-0863">Zinc-finger</keyword>
<dbReference type="GO" id="GO:0005634">
    <property type="term" value="C:nucleus"/>
    <property type="evidence" value="ECO:0007669"/>
    <property type="project" value="UniProtKB-SubCell"/>
</dbReference>
<feature type="region of interest" description="Disordered" evidence="10">
    <location>
        <begin position="404"/>
        <end position="447"/>
    </location>
</feature>
<evidence type="ECO:0000259" key="11">
    <source>
        <dbReference type="PROSITE" id="PS51134"/>
    </source>
</evidence>
<dbReference type="PANTHER" id="PTHR11618">
    <property type="entry name" value="TRANSCRIPTION INITIATION FACTOR IIB-RELATED"/>
    <property type="match status" value="1"/>
</dbReference>
<dbReference type="GO" id="GO:0070897">
    <property type="term" value="P:transcription preinitiation complex assembly"/>
    <property type="evidence" value="ECO:0007669"/>
    <property type="project" value="InterPro"/>
</dbReference>
<reference evidence="12" key="1">
    <citation type="journal article" date="2020" name="Fungal Divers.">
        <title>Resolving the Mortierellaceae phylogeny through synthesis of multi-gene phylogenetics and phylogenomics.</title>
        <authorList>
            <person name="Vandepol N."/>
            <person name="Liber J."/>
            <person name="Desiro A."/>
            <person name="Na H."/>
            <person name="Kennedy M."/>
            <person name="Barry K."/>
            <person name="Grigoriev I.V."/>
            <person name="Miller A.N."/>
            <person name="O'Donnell K."/>
            <person name="Stajich J.E."/>
            <person name="Bonito G."/>
        </authorList>
    </citation>
    <scope>NUCLEOTIDE SEQUENCE</scope>
    <source>
        <strain evidence="12">REB-010B</strain>
    </source>
</reference>
<dbReference type="PRINTS" id="PR00685">
    <property type="entry name" value="TIFACTORIIB"/>
</dbReference>
<keyword evidence="8" id="KW-0539">Nucleus</keyword>
<dbReference type="GO" id="GO:0000126">
    <property type="term" value="C:transcription factor TFIIIB complex"/>
    <property type="evidence" value="ECO:0007669"/>
    <property type="project" value="TreeGrafter"/>
</dbReference>
<evidence type="ECO:0000256" key="4">
    <source>
        <dbReference type="ARBA" id="ARBA00022771"/>
    </source>
</evidence>
<keyword evidence="6" id="KW-0805">Transcription regulation</keyword>
<dbReference type="CDD" id="cd00043">
    <property type="entry name" value="CYCLIN_SF"/>
    <property type="match status" value="1"/>
</dbReference>
<dbReference type="GO" id="GO:0001006">
    <property type="term" value="F:RNA polymerase III type 3 promoter sequence-specific DNA binding"/>
    <property type="evidence" value="ECO:0007669"/>
    <property type="project" value="TreeGrafter"/>
</dbReference>
<dbReference type="OrthoDB" id="2436478at2759"/>
<keyword evidence="13" id="KW-1185">Reference proteome</keyword>
<evidence type="ECO:0000313" key="12">
    <source>
        <dbReference type="EMBL" id="KAG0323667.1"/>
    </source>
</evidence>
<dbReference type="InterPro" id="IPR013137">
    <property type="entry name" value="Znf_TFIIB"/>
</dbReference>
<dbReference type="InterPro" id="IPR036915">
    <property type="entry name" value="Cyclin-like_sf"/>
</dbReference>
<organism evidence="12 13">
    <name type="scientific">Dissophora globulifera</name>
    <dbReference type="NCBI Taxonomy" id="979702"/>
    <lineage>
        <taxon>Eukaryota</taxon>
        <taxon>Fungi</taxon>
        <taxon>Fungi incertae sedis</taxon>
        <taxon>Mucoromycota</taxon>
        <taxon>Mortierellomycotina</taxon>
        <taxon>Mortierellomycetes</taxon>
        <taxon>Mortierellales</taxon>
        <taxon>Mortierellaceae</taxon>
        <taxon>Dissophora</taxon>
    </lineage>
</organism>
<evidence type="ECO:0000256" key="5">
    <source>
        <dbReference type="ARBA" id="ARBA00022833"/>
    </source>
</evidence>
<feature type="region of interest" description="Disordered" evidence="10">
    <location>
        <begin position="597"/>
        <end position="721"/>
    </location>
</feature>
<comment type="subcellular location">
    <subcellularLocation>
        <location evidence="1">Nucleus</location>
    </subcellularLocation>
</comment>
<feature type="compositionally biased region" description="Acidic residues" evidence="10">
    <location>
        <begin position="419"/>
        <end position="432"/>
    </location>
</feature>
<dbReference type="Gene3D" id="2.20.25.10">
    <property type="match status" value="1"/>
</dbReference>
<keyword evidence="7" id="KW-0804">Transcription</keyword>
<evidence type="ECO:0000256" key="3">
    <source>
        <dbReference type="ARBA" id="ARBA00022723"/>
    </source>
</evidence>
<name>A0A9P6UX62_9FUNG</name>
<dbReference type="SUPFAM" id="SSF57783">
    <property type="entry name" value="Zinc beta-ribbon"/>
    <property type="match status" value="1"/>
</dbReference>
<feature type="compositionally biased region" description="Basic and acidic residues" evidence="10">
    <location>
        <begin position="677"/>
        <end position="686"/>
    </location>
</feature>
<feature type="compositionally biased region" description="Acidic residues" evidence="10">
    <location>
        <begin position="687"/>
        <end position="707"/>
    </location>
</feature>